<dbReference type="InterPro" id="IPR011009">
    <property type="entry name" value="Kinase-like_dom_sf"/>
</dbReference>
<keyword evidence="3" id="KW-1185">Reference proteome</keyword>
<dbReference type="PANTHER" id="PTHR21310">
    <property type="entry name" value="AMINOGLYCOSIDE PHOSPHOTRANSFERASE-RELATED-RELATED"/>
    <property type="match status" value="1"/>
</dbReference>
<evidence type="ECO:0000259" key="1">
    <source>
        <dbReference type="Pfam" id="PF01636"/>
    </source>
</evidence>
<dbReference type="InterPro" id="IPR051678">
    <property type="entry name" value="AGP_Transferase"/>
</dbReference>
<name>A0ABU2RSF6_9ACTN</name>
<sequence length="296" mass="31535">MHADETKTDAALVRRLIAGQFPGWADLPVVPVDSDGTVNALYRLGQELTVRLPRTEGGARDVETEHRWVPRLAPRLPFPVPEPVALGAPAEGYPWPWSVCRWLDGENPSAGQGGPLLAADLAALLAALRRTGLTDDAPPAYRSEPLASRDAATREALGRLDGDIDTGLATAAWQEALRAPAAEGPGVWVHGDLQPGNVLVSGDRLGAVLDFGCTGVADPAVDLIAGWYLLSADGRRVFRTRTAADDAAWARGRGWALSIALMELAYYRTRNAWMASTARHVIAEILADAAGAVSDR</sequence>
<keyword evidence="2" id="KW-0808">Transferase</keyword>
<dbReference type="Pfam" id="PF01636">
    <property type="entry name" value="APH"/>
    <property type="match status" value="1"/>
</dbReference>
<feature type="domain" description="Aminoglycoside phosphotransferase" evidence="1">
    <location>
        <begin position="34"/>
        <end position="255"/>
    </location>
</feature>
<evidence type="ECO:0000313" key="3">
    <source>
        <dbReference type="Proteomes" id="UP001183777"/>
    </source>
</evidence>
<dbReference type="Gene3D" id="3.30.200.20">
    <property type="entry name" value="Phosphorylase Kinase, domain 1"/>
    <property type="match status" value="1"/>
</dbReference>
<dbReference type="Gene3D" id="3.90.1200.10">
    <property type="match status" value="1"/>
</dbReference>
<dbReference type="SUPFAM" id="SSF56112">
    <property type="entry name" value="Protein kinase-like (PK-like)"/>
    <property type="match status" value="1"/>
</dbReference>
<reference evidence="3" key="1">
    <citation type="submission" date="2023-07" db="EMBL/GenBank/DDBJ databases">
        <title>30 novel species of actinomycetes from the DSMZ collection.</title>
        <authorList>
            <person name="Nouioui I."/>
        </authorList>
    </citation>
    <scope>NUCLEOTIDE SEQUENCE [LARGE SCALE GENOMIC DNA]</scope>
    <source>
        <strain evidence="3">DSM 41770</strain>
    </source>
</reference>
<dbReference type="GO" id="GO:0016740">
    <property type="term" value="F:transferase activity"/>
    <property type="evidence" value="ECO:0007669"/>
    <property type="project" value="UniProtKB-KW"/>
</dbReference>
<dbReference type="PANTHER" id="PTHR21310:SF42">
    <property type="entry name" value="BIFUNCTIONAL AAC_APH"/>
    <property type="match status" value="1"/>
</dbReference>
<protein>
    <submittedName>
        <fullName evidence="2">Aminoglycoside phosphotransferase family protein</fullName>
        <ecNumber evidence="2">2.7.-.-</ecNumber>
    </submittedName>
</protein>
<dbReference type="Proteomes" id="UP001183777">
    <property type="component" value="Unassembled WGS sequence"/>
</dbReference>
<dbReference type="InterPro" id="IPR002575">
    <property type="entry name" value="Aminoglycoside_PTrfase"/>
</dbReference>
<dbReference type="CDD" id="cd05155">
    <property type="entry name" value="APH_ChoK_like_1"/>
    <property type="match status" value="1"/>
</dbReference>
<dbReference type="EC" id="2.7.-.-" evidence="2"/>
<evidence type="ECO:0000313" key="2">
    <source>
        <dbReference type="EMBL" id="MDT0431784.1"/>
    </source>
</evidence>
<gene>
    <name evidence="2" type="ORF">RM649_29630</name>
</gene>
<accession>A0ABU2RSF6</accession>
<organism evidence="2 3">
    <name type="scientific">Streptomyces salyersiae</name>
    <dbReference type="NCBI Taxonomy" id="3075530"/>
    <lineage>
        <taxon>Bacteria</taxon>
        <taxon>Bacillati</taxon>
        <taxon>Actinomycetota</taxon>
        <taxon>Actinomycetes</taxon>
        <taxon>Kitasatosporales</taxon>
        <taxon>Streptomycetaceae</taxon>
        <taxon>Streptomyces</taxon>
    </lineage>
</organism>
<dbReference type="EMBL" id="JAVREX010000017">
    <property type="protein sequence ID" value="MDT0431784.1"/>
    <property type="molecule type" value="Genomic_DNA"/>
</dbReference>
<comment type="caution">
    <text evidence="2">The sequence shown here is derived from an EMBL/GenBank/DDBJ whole genome shotgun (WGS) entry which is preliminary data.</text>
</comment>
<dbReference type="RefSeq" id="WP_311660839.1">
    <property type="nucleotide sequence ID" value="NZ_JAVREX010000017.1"/>
</dbReference>
<proteinExistence type="predicted"/>